<dbReference type="SUPFAM" id="SSF52016">
    <property type="entry name" value="LeuD/IlvD-like"/>
    <property type="match status" value="1"/>
</dbReference>
<dbReference type="SUPFAM" id="SSF74778">
    <property type="entry name" value="Aconitase B, N-terminal domain"/>
    <property type="match status" value="1"/>
</dbReference>
<keyword evidence="9" id="KW-0004">4Fe-4S</keyword>
<dbReference type="PROSITE" id="PS01244">
    <property type="entry name" value="ACONITASE_2"/>
    <property type="match status" value="1"/>
</dbReference>
<evidence type="ECO:0000256" key="14">
    <source>
        <dbReference type="ARBA" id="ARBA00023014"/>
    </source>
</evidence>
<evidence type="ECO:0000256" key="3">
    <source>
        <dbReference type="ARBA" id="ARBA00004717"/>
    </source>
</evidence>
<dbReference type="GO" id="GO:0047456">
    <property type="term" value="F:2-methylisocitrate dehydratase activity"/>
    <property type="evidence" value="ECO:0007669"/>
    <property type="project" value="UniProtKB-EC"/>
</dbReference>
<dbReference type="InterPro" id="IPR015928">
    <property type="entry name" value="Aconitase/3IPM_dehydase_swvl"/>
</dbReference>
<evidence type="ECO:0000256" key="11">
    <source>
        <dbReference type="ARBA" id="ARBA00022723"/>
    </source>
</evidence>
<evidence type="ECO:0000256" key="2">
    <source>
        <dbReference type="ARBA" id="ARBA00001966"/>
    </source>
</evidence>
<dbReference type="PANTHER" id="PTHR43160">
    <property type="entry name" value="ACONITATE HYDRATASE B"/>
    <property type="match status" value="1"/>
</dbReference>
<comment type="catalytic activity">
    <reaction evidence="16 17">
        <text>citrate = D-threo-isocitrate</text>
        <dbReference type="Rhea" id="RHEA:10336"/>
        <dbReference type="ChEBI" id="CHEBI:15562"/>
        <dbReference type="ChEBI" id="CHEBI:16947"/>
        <dbReference type="EC" id="4.2.1.3"/>
    </reaction>
</comment>
<evidence type="ECO:0000256" key="10">
    <source>
        <dbReference type="ARBA" id="ARBA00022532"/>
    </source>
</evidence>
<dbReference type="InterPro" id="IPR015929">
    <property type="entry name" value="Aconitase_B_swivel"/>
</dbReference>
<evidence type="ECO:0000256" key="16">
    <source>
        <dbReference type="ARBA" id="ARBA00023501"/>
    </source>
</evidence>
<dbReference type="InterPro" id="IPR015933">
    <property type="entry name" value="Aconitase_B_HEAT-like_dom"/>
</dbReference>
<evidence type="ECO:0000259" key="18">
    <source>
        <dbReference type="Pfam" id="PF00330"/>
    </source>
</evidence>
<comment type="pathway">
    <text evidence="3 17">Carbohydrate metabolism; tricarboxylic acid cycle; isocitrate from oxaloacetate: step 2/2.</text>
</comment>
<feature type="domain" description="Aconitase B swivel" evidence="19">
    <location>
        <begin position="167"/>
        <end position="371"/>
    </location>
</feature>
<dbReference type="InterPro" id="IPR001030">
    <property type="entry name" value="Acoase/IPM_deHydtase_lsu_aba"/>
</dbReference>
<evidence type="ECO:0000256" key="13">
    <source>
        <dbReference type="ARBA" id="ARBA00023004"/>
    </source>
</evidence>
<dbReference type="Gene3D" id="1.25.40.310">
    <property type="entry name" value="Aconitate B, HEAT-like domain"/>
    <property type="match status" value="1"/>
</dbReference>
<evidence type="ECO:0000256" key="4">
    <source>
        <dbReference type="ARBA" id="ARBA00005026"/>
    </source>
</evidence>
<dbReference type="CDD" id="cd01576">
    <property type="entry name" value="AcnB_Swivel"/>
    <property type="match status" value="1"/>
</dbReference>
<dbReference type="NCBIfam" id="NF006690">
    <property type="entry name" value="PRK09238.1"/>
    <property type="match status" value="1"/>
</dbReference>
<dbReference type="Gene3D" id="3.40.1060.10">
    <property type="entry name" value="Aconitase, Domain 2"/>
    <property type="match status" value="1"/>
</dbReference>
<protein>
    <recommendedName>
        <fullName evidence="8 17">Aconitate hydratase B</fullName>
        <ecNumber evidence="6 17">4.2.1.3</ecNumber>
        <ecNumber evidence="7 17">4.2.1.99</ecNumber>
    </recommendedName>
    <alternativeName>
        <fullName evidence="17">2-methylisocitrate dehydratase</fullName>
    </alternativeName>
</protein>
<evidence type="ECO:0000256" key="9">
    <source>
        <dbReference type="ARBA" id="ARBA00022485"/>
    </source>
</evidence>
<evidence type="ECO:0000259" key="20">
    <source>
        <dbReference type="Pfam" id="PF11791"/>
    </source>
</evidence>
<dbReference type="NCBIfam" id="TIGR00117">
    <property type="entry name" value="acnB"/>
    <property type="match status" value="1"/>
</dbReference>
<evidence type="ECO:0000256" key="15">
    <source>
        <dbReference type="ARBA" id="ARBA00023239"/>
    </source>
</evidence>
<reference evidence="21" key="1">
    <citation type="journal article" date="2022" name="Environ. Microbiol.">
        <title>Geoalkalibacter halelectricus SAP #1 sp. nov. possessing extracellular electron transfer and mineral#reducing capabilities from a haloalkaline environment.</title>
        <authorList>
            <person name="Yadav S."/>
            <person name="Singh R."/>
            <person name="Sundharam S.S."/>
            <person name="Chaudhary S."/>
            <person name="Krishnamurthi S."/>
            <person name="Patil S.A."/>
        </authorList>
    </citation>
    <scope>NUCLEOTIDE SEQUENCE</scope>
    <source>
        <strain evidence="21">SAP-1</strain>
    </source>
</reference>
<proteinExistence type="inferred from homology"/>
<keyword evidence="22" id="KW-1185">Reference proteome</keyword>
<keyword evidence="15 17" id="KW-0456">Lyase</keyword>
<evidence type="ECO:0000313" key="22">
    <source>
        <dbReference type="Proteomes" id="UP001060414"/>
    </source>
</evidence>
<keyword evidence="12" id="KW-0694">RNA-binding</keyword>
<dbReference type="GO" id="GO:0003994">
    <property type="term" value="F:aconitate hydratase activity"/>
    <property type="evidence" value="ECO:0007669"/>
    <property type="project" value="UniProtKB-EC"/>
</dbReference>
<dbReference type="Pfam" id="PF00330">
    <property type="entry name" value="Aconitase"/>
    <property type="match status" value="1"/>
</dbReference>
<evidence type="ECO:0000256" key="7">
    <source>
        <dbReference type="ARBA" id="ARBA00013250"/>
    </source>
</evidence>
<name>A0ABY5ZKL5_9BACT</name>
<dbReference type="PIRSF" id="PIRSF036687">
    <property type="entry name" value="AcnB"/>
    <property type="match status" value="1"/>
</dbReference>
<dbReference type="InterPro" id="IPR015931">
    <property type="entry name" value="Acnase/IPM_dHydase_lsu_aba_1/3"/>
</dbReference>
<comment type="catalytic activity">
    <reaction evidence="1 17">
        <text>(2S,3R)-3-hydroxybutane-1,2,3-tricarboxylate = 2-methyl-cis-aconitate + H2O</text>
        <dbReference type="Rhea" id="RHEA:17941"/>
        <dbReference type="ChEBI" id="CHEBI:15377"/>
        <dbReference type="ChEBI" id="CHEBI:57429"/>
        <dbReference type="ChEBI" id="CHEBI:57872"/>
        <dbReference type="EC" id="4.2.1.99"/>
    </reaction>
</comment>
<dbReference type="InterPro" id="IPR018136">
    <property type="entry name" value="Aconitase_4Fe-4S_BS"/>
</dbReference>
<dbReference type="Pfam" id="PF06434">
    <property type="entry name" value="Aconitase_2_N"/>
    <property type="match status" value="1"/>
</dbReference>
<dbReference type="InterPro" id="IPR004406">
    <property type="entry name" value="Aconitase_B"/>
</dbReference>
<dbReference type="EC" id="4.2.1.99" evidence="7 17"/>
<keyword evidence="14" id="KW-0411">Iron-sulfur</keyword>
<evidence type="ECO:0000259" key="19">
    <source>
        <dbReference type="Pfam" id="PF06434"/>
    </source>
</evidence>
<organism evidence="21 22">
    <name type="scientific">Geoalkalibacter halelectricus</name>
    <dbReference type="NCBI Taxonomy" id="2847045"/>
    <lineage>
        <taxon>Bacteria</taxon>
        <taxon>Pseudomonadati</taxon>
        <taxon>Thermodesulfobacteriota</taxon>
        <taxon>Desulfuromonadia</taxon>
        <taxon>Desulfuromonadales</taxon>
        <taxon>Geoalkalibacteraceae</taxon>
        <taxon>Geoalkalibacter</taxon>
    </lineage>
</organism>
<dbReference type="Gene3D" id="3.20.19.10">
    <property type="entry name" value="Aconitase, domain 4"/>
    <property type="match status" value="1"/>
</dbReference>
<dbReference type="EC" id="4.2.1.3" evidence="6 17"/>
<dbReference type="EMBL" id="CP092109">
    <property type="protein sequence ID" value="UWZ79118.1"/>
    <property type="molecule type" value="Genomic_DNA"/>
</dbReference>
<dbReference type="Pfam" id="PF11791">
    <property type="entry name" value="Aconitase_B_N"/>
    <property type="match status" value="1"/>
</dbReference>
<evidence type="ECO:0000256" key="1">
    <source>
        <dbReference type="ARBA" id="ARBA00000118"/>
    </source>
</evidence>
<keyword evidence="11" id="KW-0479">Metal-binding</keyword>
<dbReference type="InterPro" id="IPR036008">
    <property type="entry name" value="Aconitase_4Fe-4S_dom"/>
</dbReference>
<sequence>MIDAYLKHQAERNAQGIPALPLSPEQTAELCKLLESPPAGKEEFLLDLFKNRVSPGVDPAAEVKADFLAKILQGKASSSLISKTDAVQILGTMIGGYNVKPLVDALKASDLAEEAAKALSGITLVYDAFDEVAALSKNNAAAKKVMESWANAEWFTKKPGVPETIKVKVFKVDGEINTDDFSPAGDAWSRPDIPLHALAMGKTRFPGGLETIAKFREEGHQVAFVGDVVGTGSSRKSACNSVLWHIGREIPCVPNKKTGGVIIGGVIAPIFFNTAEDSGALPLMMDVSQMNTGDLITINTKKGEVTNEKGEVLATFQIKPNTLADEFRAGGRIPLIIGRSLTNKARKALGMDESDVFAKPVNPTPKADQGYTLAQKMVGQACGLPGVLPGTACEPKMTTVGSQDTTGPMTADELKELACLRFQSPMFMQSFCHTAAYPKPADVKMHKTLPQFIAERAGVALRPGDGVIHSWLNRLLVPDTVGTGGDSHTRFPIGISFPAGSGLVAFAGAMGFMPLDMPESVLVRFKGKLNEGITLRDVVNAIPYWAIKQGLLTVPKKNKKNIFNGRILEMEGLPDLSVEQAFELTDAAAERSAAAGCIQLSEDSVATYLRSNVALMEKMIEEGYQDPETLRKRIDAVNEWLKNPKLLKADKSAEYAAVIEIDLAEITEPILACPNDPDDVKLLSDVAGTPIQDVFLGSCMTNIGHFRAAGEIWRGQKFNPSVRTWLCPPTRMDQDKLKEEAYFAIYSAIGARIEIAGCSLCMGNQARVPDEVNMFSTSTRNFDDRIGNGAKVYLGSAELGAVITNTGKIPTPDEYLAVYKEKILPKADQVYQYLQFDEMEGYGK</sequence>
<dbReference type="InterPro" id="IPR050926">
    <property type="entry name" value="Aconitase/IPM_isomerase"/>
</dbReference>
<dbReference type="InterPro" id="IPR036288">
    <property type="entry name" value="Aconitase_B_HEAT-like_dom_sf"/>
</dbReference>
<evidence type="ECO:0000313" key="21">
    <source>
        <dbReference type="EMBL" id="UWZ79118.1"/>
    </source>
</evidence>
<dbReference type="SUPFAM" id="SSF53732">
    <property type="entry name" value="Aconitase iron-sulfur domain"/>
    <property type="match status" value="1"/>
</dbReference>
<comment type="cofactor">
    <cofactor evidence="2">
        <name>[4Fe-4S] cluster</name>
        <dbReference type="ChEBI" id="CHEBI:49883"/>
    </cofactor>
</comment>
<dbReference type="PANTHER" id="PTHR43160:SF4">
    <property type="entry name" value="ACONITATE HYDRATASE B"/>
    <property type="match status" value="1"/>
</dbReference>
<dbReference type="Proteomes" id="UP001060414">
    <property type="component" value="Chromosome"/>
</dbReference>
<dbReference type="RefSeq" id="WP_260747475.1">
    <property type="nucleotide sequence ID" value="NZ_CP092109.1"/>
</dbReference>
<keyword evidence="13" id="KW-0408">Iron</keyword>
<accession>A0ABY5ZKL5</accession>
<feature type="domain" description="Aconitase B HEAT-like" evidence="20">
    <location>
        <begin position="4"/>
        <end position="155"/>
    </location>
</feature>
<dbReference type="Gene3D" id="3.30.499.10">
    <property type="entry name" value="Aconitase, domain 3"/>
    <property type="match status" value="2"/>
</dbReference>
<evidence type="ECO:0000256" key="12">
    <source>
        <dbReference type="ARBA" id="ARBA00022884"/>
    </source>
</evidence>
<comment type="pathway">
    <text evidence="4">Organic acid metabolism; propanoate degradation.</text>
</comment>
<gene>
    <name evidence="21" type="ORF">L9S41_15750</name>
</gene>
<dbReference type="CDD" id="cd01581">
    <property type="entry name" value="AcnB"/>
    <property type="match status" value="1"/>
</dbReference>
<feature type="domain" description="Aconitase/3-isopropylmalate dehydratase large subunit alpha/beta/alpha" evidence="18">
    <location>
        <begin position="444"/>
        <end position="802"/>
    </location>
</feature>
<evidence type="ECO:0000256" key="8">
    <source>
        <dbReference type="ARBA" id="ARBA00019379"/>
    </source>
</evidence>
<evidence type="ECO:0000256" key="5">
    <source>
        <dbReference type="ARBA" id="ARBA00007185"/>
    </source>
</evidence>
<evidence type="ECO:0000256" key="17">
    <source>
        <dbReference type="PIRNR" id="PIRNR036687"/>
    </source>
</evidence>
<dbReference type="InterPro" id="IPR015932">
    <property type="entry name" value="Aconitase_dom2"/>
</dbReference>
<keyword evidence="10 17" id="KW-0816">Tricarboxylic acid cycle</keyword>
<evidence type="ECO:0000256" key="6">
    <source>
        <dbReference type="ARBA" id="ARBA00012926"/>
    </source>
</evidence>
<comment type="similarity">
    <text evidence="5 17">Belongs to the aconitase/IPM isomerase family.</text>
</comment>